<protein>
    <submittedName>
        <fullName evidence="4">Malonyl-[acyl-carrier protein] O-methyltransferase</fullName>
        <ecNumber evidence="4">2.1.1.197</ecNumber>
    </submittedName>
    <submittedName>
        <fullName evidence="5">Methyltransferase domain-containing protein</fullName>
    </submittedName>
</protein>
<evidence type="ECO:0000256" key="1">
    <source>
        <dbReference type="ARBA" id="ARBA00022603"/>
    </source>
</evidence>
<keyword evidence="1 4" id="KW-0489">Methyltransferase</keyword>
<sequence>MDTPREILRLRRGFLRHSPRAKDPSPFLSREIGTRLLTRLEYVTLAPRRLLDLGAGGGWSGLALQHRFPDTTLLEVDWVPELLPVPVERAWWAKWRQPPTRFSLAASALQLPLARHSIDLVWAHLLLPWTPMEQVFTEVERVLAPGGLFLFSTLGPDTLRELRPALGELPEGRHRLGPFSDMHDLGDALVQTRLADPVMEREDLHIDYPDLNLLLQDLRALGPAPAPRPTSWVGQQAWQRMTRAYEEQRSTSGLPTTLEVIYGQAWKPQPRTLPDGRAVIEVRPAP</sequence>
<feature type="domain" description="Methyltransferase type 11" evidence="3">
    <location>
        <begin position="51"/>
        <end position="151"/>
    </location>
</feature>
<dbReference type="Proteomes" id="UP000683551">
    <property type="component" value="Chromosome"/>
</dbReference>
<dbReference type="Gene3D" id="3.40.50.150">
    <property type="entry name" value="Vaccinia Virus protein VP39"/>
    <property type="match status" value="1"/>
</dbReference>
<dbReference type="SUPFAM" id="SSF53335">
    <property type="entry name" value="S-adenosyl-L-methionine-dependent methyltransferases"/>
    <property type="match status" value="1"/>
</dbReference>
<dbReference type="PANTHER" id="PTHR13090">
    <property type="entry name" value="ARGININE-HYDROXYLASE NDUFAF5, MITOCHONDRIAL"/>
    <property type="match status" value="1"/>
</dbReference>
<reference evidence="5" key="2">
    <citation type="submission" date="2021-02" db="EMBL/GenBank/DDBJ databases">
        <title>Comparative genomics of Ferrovum myxofaciens strains, predominant extremophile bacteria forming large biofilm stalactites in acid mine ecosystems.</title>
        <authorList>
            <person name="Burkartova K."/>
            <person name="Ridl J."/>
            <person name="Pajer P."/>
            <person name="Falteisek L."/>
        </authorList>
    </citation>
    <scope>NUCLEOTIDE SEQUENCE</scope>
    <source>
        <strain evidence="5">MI1III</strain>
    </source>
</reference>
<organism evidence="4 6">
    <name type="scientific">Ferrovum myxofaciens</name>
    <dbReference type="NCBI Taxonomy" id="416213"/>
    <lineage>
        <taxon>Bacteria</taxon>
        <taxon>Pseudomonadati</taxon>
        <taxon>Pseudomonadota</taxon>
        <taxon>Betaproteobacteria</taxon>
        <taxon>Ferrovales</taxon>
        <taxon>Ferrovaceae</taxon>
        <taxon>Ferrovum</taxon>
    </lineage>
</organism>
<dbReference type="PATRIC" id="fig|1789004.3.peg.398"/>
<evidence type="ECO:0000313" key="5">
    <source>
        <dbReference type="EMBL" id="QWY77424.1"/>
    </source>
</evidence>
<evidence type="ECO:0000313" key="4">
    <source>
        <dbReference type="EMBL" id="KXW59037.1"/>
    </source>
</evidence>
<dbReference type="EC" id="2.1.1.197" evidence="4"/>
<accession>A0A149W0P1</accession>
<dbReference type="CDD" id="cd02440">
    <property type="entry name" value="AdoMet_MTases"/>
    <property type="match status" value="1"/>
</dbReference>
<dbReference type="EMBL" id="LRRD01000006">
    <property type="protein sequence ID" value="KXW59037.1"/>
    <property type="molecule type" value="Genomic_DNA"/>
</dbReference>
<evidence type="ECO:0000256" key="2">
    <source>
        <dbReference type="ARBA" id="ARBA00022679"/>
    </source>
</evidence>
<dbReference type="OrthoDB" id="9760689at2"/>
<evidence type="ECO:0000259" key="3">
    <source>
        <dbReference type="Pfam" id="PF08241"/>
    </source>
</evidence>
<dbReference type="Proteomes" id="UP000075653">
    <property type="component" value="Unassembled WGS sequence"/>
</dbReference>
<name>A0A859AB41_9PROT</name>
<accession>A0A859AB41</accession>
<keyword evidence="2 4" id="KW-0808">Transferase</keyword>
<dbReference type="InterPro" id="IPR029063">
    <property type="entry name" value="SAM-dependent_MTases_sf"/>
</dbReference>
<keyword evidence="6" id="KW-1185">Reference proteome</keyword>
<evidence type="ECO:0000313" key="6">
    <source>
        <dbReference type="Proteomes" id="UP000075653"/>
    </source>
</evidence>
<dbReference type="GO" id="GO:0008757">
    <property type="term" value="F:S-adenosylmethionine-dependent methyltransferase activity"/>
    <property type="evidence" value="ECO:0007669"/>
    <property type="project" value="InterPro"/>
</dbReference>
<proteinExistence type="predicted"/>
<dbReference type="EMBL" id="CP071137">
    <property type="protein sequence ID" value="QWY77424.1"/>
    <property type="molecule type" value="Genomic_DNA"/>
</dbReference>
<dbReference type="InterPro" id="IPR050602">
    <property type="entry name" value="Malonyl-ACP_OMT"/>
</dbReference>
<gene>
    <name evidence="4" type="primary">bioC</name>
    <name evidence="4" type="ORF">FEMY_03990</name>
    <name evidence="5" type="ORF">JZL65_13340</name>
</gene>
<dbReference type="GO" id="GO:0102130">
    <property type="term" value="F:malonyl-CoA methyltransferase activity"/>
    <property type="evidence" value="ECO:0007669"/>
    <property type="project" value="UniProtKB-EC"/>
</dbReference>
<dbReference type="PANTHER" id="PTHR13090:SF1">
    <property type="entry name" value="ARGININE-HYDROXYLASE NDUFAF5, MITOCHONDRIAL"/>
    <property type="match status" value="1"/>
</dbReference>
<dbReference type="InterPro" id="IPR013216">
    <property type="entry name" value="Methyltransf_11"/>
</dbReference>
<reference evidence="4 6" key="1">
    <citation type="submission" date="2016-01" db="EMBL/GenBank/DDBJ databases">
        <title>Genome sequence of the acidophilic iron oxidising Ferrovum strain Z-31.</title>
        <authorList>
            <person name="Poehlein A."/>
            <person name="Ullrich S.R."/>
            <person name="Schloemann M."/>
            <person name="Muehling M."/>
            <person name="Daniel R."/>
        </authorList>
    </citation>
    <scope>NUCLEOTIDE SEQUENCE [LARGE SCALE GENOMIC DNA]</scope>
    <source>
        <strain evidence="4 6">Z-31</strain>
    </source>
</reference>
<dbReference type="AlphaFoldDB" id="A0A859AB41"/>
<dbReference type="RefSeq" id="WP_031597506.1">
    <property type="nucleotide sequence ID" value="NZ_CP053675.1"/>
</dbReference>
<dbReference type="GO" id="GO:0032259">
    <property type="term" value="P:methylation"/>
    <property type="evidence" value="ECO:0007669"/>
    <property type="project" value="UniProtKB-KW"/>
</dbReference>
<dbReference type="Pfam" id="PF08241">
    <property type="entry name" value="Methyltransf_11"/>
    <property type="match status" value="1"/>
</dbReference>